<evidence type="ECO:0000313" key="3">
    <source>
        <dbReference type="Proteomes" id="UP000799436"/>
    </source>
</evidence>
<feature type="region of interest" description="Disordered" evidence="1">
    <location>
        <begin position="179"/>
        <end position="225"/>
    </location>
</feature>
<dbReference type="Proteomes" id="UP000799436">
    <property type="component" value="Unassembled WGS sequence"/>
</dbReference>
<accession>A0A6G1LCT2</accession>
<evidence type="ECO:0000256" key="1">
    <source>
        <dbReference type="SAM" id="MobiDB-lite"/>
    </source>
</evidence>
<proteinExistence type="predicted"/>
<dbReference type="AlphaFoldDB" id="A0A6G1LCT2"/>
<feature type="compositionally biased region" description="Basic residues" evidence="1">
    <location>
        <begin position="58"/>
        <end position="71"/>
    </location>
</feature>
<protein>
    <submittedName>
        <fullName evidence="2">Uncharacterized protein</fullName>
    </submittedName>
</protein>
<gene>
    <name evidence="2" type="ORF">EJ03DRAFT_381897</name>
</gene>
<reference evidence="2" key="1">
    <citation type="journal article" date="2020" name="Stud. Mycol.">
        <title>101 Dothideomycetes genomes: a test case for predicting lifestyles and emergence of pathogens.</title>
        <authorList>
            <person name="Haridas S."/>
            <person name="Albert R."/>
            <person name="Binder M."/>
            <person name="Bloem J."/>
            <person name="Labutti K."/>
            <person name="Salamov A."/>
            <person name="Andreopoulos B."/>
            <person name="Baker S."/>
            <person name="Barry K."/>
            <person name="Bills G."/>
            <person name="Bluhm B."/>
            <person name="Cannon C."/>
            <person name="Castanera R."/>
            <person name="Culley D."/>
            <person name="Daum C."/>
            <person name="Ezra D."/>
            <person name="Gonzalez J."/>
            <person name="Henrissat B."/>
            <person name="Kuo A."/>
            <person name="Liang C."/>
            <person name="Lipzen A."/>
            <person name="Lutzoni F."/>
            <person name="Magnuson J."/>
            <person name="Mondo S."/>
            <person name="Nolan M."/>
            <person name="Ohm R."/>
            <person name="Pangilinan J."/>
            <person name="Park H.-J."/>
            <person name="Ramirez L."/>
            <person name="Alfaro M."/>
            <person name="Sun H."/>
            <person name="Tritt A."/>
            <person name="Yoshinaga Y."/>
            <person name="Zwiers L.-H."/>
            <person name="Turgeon B."/>
            <person name="Goodwin S."/>
            <person name="Spatafora J."/>
            <person name="Crous P."/>
            <person name="Grigoriev I."/>
        </authorList>
    </citation>
    <scope>NUCLEOTIDE SEQUENCE</scope>
    <source>
        <strain evidence="2">CBS 116005</strain>
    </source>
</reference>
<feature type="region of interest" description="Disordered" evidence="1">
    <location>
        <begin position="40"/>
        <end position="124"/>
    </location>
</feature>
<dbReference type="EMBL" id="ML995824">
    <property type="protein sequence ID" value="KAF2770665.1"/>
    <property type="molecule type" value="Genomic_DNA"/>
</dbReference>
<evidence type="ECO:0000313" key="2">
    <source>
        <dbReference type="EMBL" id="KAF2770665.1"/>
    </source>
</evidence>
<keyword evidence="3" id="KW-1185">Reference proteome</keyword>
<feature type="compositionally biased region" description="Acidic residues" evidence="1">
    <location>
        <begin position="95"/>
        <end position="108"/>
    </location>
</feature>
<organism evidence="2 3">
    <name type="scientific">Teratosphaeria nubilosa</name>
    <dbReference type="NCBI Taxonomy" id="161662"/>
    <lineage>
        <taxon>Eukaryota</taxon>
        <taxon>Fungi</taxon>
        <taxon>Dikarya</taxon>
        <taxon>Ascomycota</taxon>
        <taxon>Pezizomycotina</taxon>
        <taxon>Dothideomycetes</taxon>
        <taxon>Dothideomycetidae</taxon>
        <taxon>Mycosphaerellales</taxon>
        <taxon>Teratosphaeriaceae</taxon>
        <taxon>Teratosphaeria</taxon>
    </lineage>
</organism>
<sequence length="275" mass="29859">MLFAPLIEQTPFHQILLLQSLTISLLQSNLPSHILTFTHGKAPTDADDDDEDPIRGPGSRRSRAAGPKRSRQSADPPGQIAKKQKIRGRSGRDDDHDDDDSSDDSSDDESNHGGNAGDGGTPELVAEDEDQEYGLMDTILQATRVTDSEIYNPSMRLLPSNAVPNGQEIEEADDFLGAGFNTADINDSDDGDTDQPQKSRTLSIDARTAEPSAVAALKKGEDKEEEATVMQEGLGDDTGTHIEQENEQDHALSEVLKVITGHESLRLQLVFDKDC</sequence>
<name>A0A6G1LCT2_9PEZI</name>